<proteinExistence type="inferred from homology"/>
<accession>A0A316GGV8</accession>
<dbReference type="SUPFAM" id="SSF54690">
    <property type="entry name" value="Molybdopterin synthase subunit MoaE"/>
    <property type="match status" value="1"/>
</dbReference>
<dbReference type="OrthoDB" id="9803224at2"/>
<evidence type="ECO:0000313" key="14">
    <source>
        <dbReference type="Proteomes" id="UP000245790"/>
    </source>
</evidence>
<dbReference type="Gene3D" id="3.90.1170.40">
    <property type="entry name" value="Molybdopterin biosynthesis MoaE subunit"/>
    <property type="match status" value="1"/>
</dbReference>
<gene>
    <name evidence="13" type="ORF">C8D97_102349</name>
</gene>
<evidence type="ECO:0000256" key="8">
    <source>
        <dbReference type="ARBA" id="ARBA00029745"/>
    </source>
</evidence>
<reference evidence="13 14" key="1">
    <citation type="submission" date="2018-05" db="EMBL/GenBank/DDBJ databases">
        <title>Genomic Encyclopedia of Type Strains, Phase IV (KMG-IV): sequencing the most valuable type-strain genomes for metagenomic binning, comparative biology and taxonomic classification.</title>
        <authorList>
            <person name="Goeker M."/>
        </authorList>
    </citation>
    <scope>NUCLEOTIDE SEQUENCE [LARGE SCALE GENOMIC DNA]</scope>
    <source>
        <strain evidence="13 14">DSM 25350</strain>
    </source>
</reference>
<comment type="caution">
    <text evidence="13">The sequence shown here is derived from an EMBL/GenBank/DDBJ whole genome shotgun (WGS) entry which is preliminary data.</text>
</comment>
<evidence type="ECO:0000313" key="13">
    <source>
        <dbReference type="EMBL" id="PWK53957.1"/>
    </source>
</evidence>
<dbReference type="Proteomes" id="UP000245790">
    <property type="component" value="Unassembled WGS sequence"/>
</dbReference>
<evidence type="ECO:0000256" key="5">
    <source>
        <dbReference type="ARBA" id="ARBA00022679"/>
    </source>
</evidence>
<comment type="pathway">
    <text evidence="1">Cofactor biosynthesis; molybdopterin biosynthesis.</text>
</comment>
<dbReference type="InterPro" id="IPR003448">
    <property type="entry name" value="Mopterin_biosynth_MoaE"/>
</dbReference>
<evidence type="ECO:0000256" key="12">
    <source>
        <dbReference type="ARBA" id="ARBA00049878"/>
    </source>
</evidence>
<dbReference type="RefSeq" id="WP_109762095.1">
    <property type="nucleotide sequence ID" value="NZ_QGGU01000002.1"/>
</dbReference>
<keyword evidence="14" id="KW-1185">Reference proteome</keyword>
<comment type="catalytic activity">
    <reaction evidence="12">
        <text>2 [molybdopterin-synthase sulfur-carrier protein]-C-terminal-Gly-aminoethanethioate + cyclic pyranopterin phosphate + H2O = molybdopterin + 2 [molybdopterin-synthase sulfur-carrier protein]-C-terminal Gly-Gly + 2 H(+)</text>
        <dbReference type="Rhea" id="RHEA:26333"/>
        <dbReference type="Rhea" id="RHEA-COMP:12202"/>
        <dbReference type="Rhea" id="RHEA-COMP:19907"/>
        <dbReference type="ChEBI" id="CHEBI:15377"/>
        <dbReference type="ChEBI" id="CHEBI:15378"/>
        <dbReference type="ChEBI" id="CHEBI:58698"/>
        <dbReference type="ChEBI" id="CHEBI:59648"/>
        <dbReference type="ChEBI" id="CHEBI:90778"/>
        <dbReference type="ChEBI" id="CHEBI:232372"/>
        <dbReference type="EC" id="2.8.1.12"/>
    </reaction>
</comment>
<dbReference type="FunFam" id="3.90.1170.40:FF:000001">
    <property type="entry name" value="Molybdopterin synthase catalytic subunit MoaE"/>
    <property type="match status" value="1"/>
</dbReference>
<evidence type="ECO:0000256" key="2">
    <source>
        <dbReference type="ARBA" id="ARBA00005426"/>
    </source>
</evidence>
<dbReference type="CDD" id="cd00756">
    <property type="entry name" value="MoaE"/>
    <property type="match status" value="1"/>
</dbReference>
<comment type="similarity">
    <text evidence="2">Belongs to the MoaE family.</text>
</comment>
<evidence type="ECO:0000256" key="6">
    <source>
        <dbReference type="ARBA" id="ARBA00023150"/>
    </source>
</evidence>
<evidence type="ECO:0000256" key="10">
    <source>
        <dbReference type="ARBA" id="ARBA00030781"/>
    </source>
</evidence>
<dbReference type="AlphaFoldDB" id="A0A316GGV8"/>
<dbReference type="Pfam" id="PF02391">
    <property type="entry name" value="MoaE"/>
    <property type="match status" value="1"/>
</dbReference>
<keyword evidence="6" id="KW-0501">Molybdenum cofactor biosynthesis</keyword>
<dbReference type="EMBL" id="QGGU01000002">
    <property type="protein sequence ID" value="PWK53957.1"/>
    <property type="molecule type" value="Genomic_DNA"/>
</dbReference>
<keyword evidence="5" id="KW-0808">Transferase</keyword>
<evidence type="ECO:0000256" key="7">
    <source>
        <dbReference type="ARBA" id="ARBA00026066"/>
    </source>
</evidence>
<comment type="subunit">
    <text evidence="7">Heterotetramer of 2 MoaD subunits and 2 MoaE subunits. Also stable as homodimer. The enzyme changes between these two forms during catalysis.</text>
</comment>
<dbReference type="InterPro" id="IPR036563">
    <property type="entry name" value="MoaE_sf"/>
</dbReference>
<dbReference type="GO" id="GO:0030366">
    <property type="term" value="F:molybdopterin synthase activity"/>
    <property type="evidence" value="ECO:0007669"/>
    <property type="project" value="UniProtKB-EC"/>
</dbReference>
<dbReference type="GO" id="GO:0006777">
    <property type="term" value="P:Mo-molybdopterin cofactor biosynthetic process"/>
    <property type="evidence" value="ECO:0007669"/>
    <property type="project" value="UniProtKB-KW"/>
</dbReference>
<organism evidence="13 14">
    <name type="scientific">Pleionea mediterranea</name>
    <dbReference type="NCBI Taxonomy" id="523701"/>
    <lineage>
        <taxon>Bacteria</taxon>
        <taxon>Pseudomonadati</taxon>
        <taxon>Pseudomonadota</taxon>
        <taxon>Gammaproteobacteria</taxon>
        <taxon>Oceanospirillales</taxon>
        <taxon>Pleioneaceae</taxon>
        <taxon>Pleionea</taxon>
    </lineage>
</organism>
<evidence type="ECO:0000256" key="9">
    <source>
        <dbReference type="ARBA" id="ARBA00030407"/>
    </source>
</evidence>
<dbReference type="UniPathway" id="UPA00344"/>
<sequence length="159" mass="18426">MNDPSTDITPIINITVSEHDFNVADEYQAMIDNNPTDGAVVFFVGLVRDFNQGKHIQQLTLEHYPAMVERSLKNIVEQASARWQLGRVRLIHRVGELQVNDQIVLVAVSSKHRQNSFDAAQFIMDFLKTEAPFWKKEKTNDGEHWVVDNEKDHKARKRW</sequence>
<evidence type="ECO:0000256" key="11">
    <source>
        <dbReference type="ARBA" id="ARBA00032474"/>
    </source>
</evidence>
<dbReference type="PANTHER" id="PTHR23404">
    <property type="entry name" value="MOLYBDOPTERIN SYNTHASE RELATED"/>
    <property type="match status" value="1"/>
</dbReference>
<dbReference type="NCBIfam" id="NF007959">
    <property type="entry name" value="PRK10678.1"/>
    <property type="match status" value="1"/>
</dbReference>
<evidence type="ECO:0000256" key="3">
    <source>
        <dbReference type="ARBA" id="ARBA00011950"/>
    </source>
</evidence>
<dbReference type="EC" id="2.8.1.12" evidence="3"/>
<evidence type="ECO:0000256" key="4">
    <source>
        <dbReference type="ARBA" id="ARBA00013858"/>
    </source>
</evidence>
<protein>
    <recommendedName>
        <fullName evidence="4">Molybdopterin synthase catalytic subunit</fullName>
        <ecNumber evidence="3">2.8.1.12</ecNumber>
    </recommendedName>
    <alternativeName>
        <fullName evidence="10">MPT synthase subunit 2</fullName>
    </alternativeName>
    <alternativeName>
        <fullName evidence="8">Molybdenum cofactor biosynthesis protein E</fullName>
    </alternativeName>
    <alternativeName>
        <fullName evidence="9">Molybdopterin-converting factor large subunit</fullName>
    </alternativeName>
    <alternativeName>
        <fullName evidence="11">Molybdopterin-converting factor subunit 2</fullName>
    </alternativeName>
</protein>
<evidence type="ECO:0000256" key="1">
    <source>
        <dbReference type="ARBA" id="ARBA00005046"/>
    </source>
</evidence>
<name>A0A316GGV8_9GAMM</name>